<name>A0A1S8CVD6_9GAMM</name>
<dbReference type="AlphaFoldDB" id="A0A1S8CVD6"/>
<dbReference type="OrthoDB" id="9837322at2"/>
<organism evidence="2 3">
    <name type="scientific">Alkanindiges hydrocarboniclasticus</name>
    <dbReference type="NCBI Taxonomy" id="1907941"/>
    <lineage>
        <taxon>Bacteria</taxon>
        <taxon>Pseudomonadati</taxon>
        <taxon>Pseudomonadota</taxon>
        <taxon>Gammaproteobacteria</taxon>
        <taxon>Moraxellales</taxon>
        <taxon>Moraxellaceae</taxon>
        <taxon>Alkanindiges</taxon>
    </lineage>
</organism>
<evidence type="ECO:0000313" key="3">
    <source>
        <dbReference type="Proteomes" id="UP000192132"/>
    </source>
</evidence>
<dbReference type="EMBL" id="MLCN01000014">
    <property type="protein sequence ID" value="ONG41046.1"/>
    <property type="molecule type" value="Genomic_DNA"/>
</dbReference>
<protein>
    <submittedName>
        <fullName evidence="2">Uncharacterized protein</fullName>
    </submittedName>
</protein>
<feature type="signal peptide" evidence="1">
    <location>
        <begin position="1"/>
        <end position="21"/>
    </location>
</feature>
<dbReference type="RefSeq" id="WP_076877774.1">
    <property type="nucleotide sequence ID" value="NZ_MLCN01000014.1"/>
</dbReference>
<feature type="chain" id="PRO_5012278045" evidence="1">
    <location>
        <begin position="22"/>
        <end position="166"/>
    </location>
</feature>
<proteinExistence type="predicted"/>
<gene>
    <name evidence="2" type="ORF">BKE30_06375</name>
</gene>
<evidence type="ECO:0000313" key="2">
    <source>
        <dbReference type="EMBL" id="ONG41046.1"/>
    </source>
</evidence>
<sequence length="166" mass="16612">MNKSFLAALIVMIAGTTTAHAGLLDTLSKVNQAVNTVRGNSANVPVATPAPAQLAADHSQLMQSYAALDCASLQVMAGTLAQQLQAAPQENQVSKTAGMLGKAGGLFASVGALAGVDVKALQQAGEMAQQASSLAATTSTATPQAAAALNQQLAALQVIQQAKACQ</sequence>
<dbReference type="Proteomes" id="UP000192132">
    <property type="component" value="Unassembled WGS sequence"/>
</dbReference>
<reference evidence="2 3" key="1">
    <citation type="submission" date="2016-10" db="EMBL/GenBank/DDBJ databases">
        <title>Draft Genome sequence of Alkanindiges sp. strain H1.</title>
        <authorList>
            <person name="Subhash Y."/>
            <person name="Lee S."/>
        </authorList>
    </citation>
    <scope>NUCLEOTIDE SEQUENCE [LARGE SCALE GENOMIC DNA]</scope>
    <source>
        <strain evidence="2 3">H1</strain>
    </source>
</reference>
<keyword evidence="1" id="KW-0732">Signal</keyword>
<evidence type="ECO:0000256" key="1">
    <source>
        <dbReference type="SAM" id="SignalP"/>
    </source>
</evidence>
<accession>A0A1S8CVD6</accession>
<keyword evidence="3" id="KW-1185">Reference proteome</keyword>
<comment type="caution">
    <text evidence="2">The sequence shown here is derived from an EMBL/GenBank/DDBJ whole genome shotgun (WGS) entry which is preliminary data.</text>
</comment>